<feature type="domain" description="Factor of DNA methylation 1-5/IDN2" evidence="3">
    <location>
        <begin position="218"/>
        <end position="330"/>
    </location>
</feature>
<dbReference type="InterPro" id="IPR045177">
    <property type="entry name" value="FDM1-5/IDN2"/>
</dbReference>
<protein>
    <recommendedName>
        <fullName evidence="3">Factor of DNA methylation 1-5/IDN2 domain-containing protein</fullName>
    </recommendedName>
</protein>
<accession>A0A811RAX3</accession>
<feature type="compositionally biased region" description="Basic residues" evidence="2">
    <location>
        <begin position="172"/>
        <end position="185"/>
    </location>
</feature>
<dbReference type="Proteomes" id="UP000604825">
    <property type="component" value="Unassembled WGS sequence"/>
</dbReference>
<evidence type="ECO:0000313" key="5">
    <source>
        <dbReference type="EMBL" id="CAD6267355.1"/>
    </source>
</evidence>
<reference evidence="4" key="1">
    <citation type="submission" date="2020-10" db="EMBL/GenBank/DDBJ databases">
        <authorList>
            <person name="Han B."/>
            <person name="Lu T."/>
            <person name="Zhao Q."/>
            <person name="Huang X."/>
            <person name="Zhao Y."/>
        </authorList>
    </citation>
    <scope>NUCLEOTIDE SEQUENCE</scope>
</reference>
<dbReference type="AlphaFoldDB" id="A0A811RAX3"/>
<feature type="coiled-coil region" evidence="1">
    <location>
        <begin position="45"/>
        <end position="148"/>
    </location>
</feature>
<dbReference type="GO" id="GO:0080188">
    <property type="term" value="P:gene silencing by siRNA-directed DNA methylation"/>
    <property type="evidence" value="ECO:0007669"/>
    <property type="project" value="InterPro"/>
</dbReference>
<proteinExistence type="predicted"/>
<gene>
    <name evidence="4" type="ORF">NCGR_LOCUS50650</name>
    <name evidence="5" type="ORF">NCGR_LOCUS50660</name>
</gene>
<comment type="caution">
    <text evidence="4">The sequence shown here is derived from an EMBL/GenBank/DDBJ whole genome shotgun (WGS) entry which is preliminary data.</text>
</comment>
<dbReference type="Pfam" id="PF03469">
    <property type="entry name" value="XH"/>
    <property type="match status" value="1"/>
</dbReference>
<evidence type="ECO:0000313" key="6">
    <source>
        <dbReference type="Proteomes" id="UP000604825"/>
    </source>
</evidence>
<evidence type="ECO:0000259" key="3">
    <source>
        <dbReference type="Pfam" id="PF03469"/>
    </source>
</evidence>
<evidence type="ECO:0000313" key="4">
    <source>
        <dbReference type="EMBL" id="CAD6267345.1"/>
    </source>
</evidence>
<dbReference type="PANTHER" id="PTHR21596">
    <property type="entry name" value="RIBONUCLEASE P SUBUNIT P38"/>
    <property type="match status" value="1"/>
</dbReference>
<sequence length="351" mass="39984">MKSAENSARDDDARDVFDDMGERMKLIKLLVDSKIYFHKDVALEYMEIKRLISDLAEEKKKVERERHGGVALARLEVLTAAATGELGAARENLADAREKLAQRNQQLDEKEEELATARQQLAQRNHELDEKNKELKASRLKLQEMETRNYQAEQLDGNAADPGPSQVQTTRRQTRSMQQKKRKFSGHCTSKDDNLEVLREKLIKGFMELAGPRNLGVKEIGKLNEKPFQAACAAKLPPKEAEVAASKLYSTWEKLLDDPSWKPSMIGAVGSDYQRREWGEGPYKSVVDTLVERKEYDFDGTLACDLWNYKEGRKATLGECIDYLLDQVKQPTIIRRRKSRRMNGSSCAAAY</sequence>
<evidence type="ECO:0000256" key="2">
    <source>
        <dbReference type="SAM" id="MobiDB-lite"/>
    </source>
</evidence>
<dbReference type="Gene3D" id="1.10.287.620">
    <property type="entry name" value="Helix Hairpins"/>
    <property type="match status" value="1"/>
</dbReference>
<dbReference type="PANTHER" id="PTHR21596:SF55">
    <property type="entry name" value="OS12G0572500 PROTEIN"/>
    <property type="match status" value="1"/>
</dbReference>
<keyword evidence="1" id="KW-0175">Coiled coil</keyword>
<dbReference type="EMBL" id="CAJGYO010000014">
    <property type="protein sequence ID" value="CAD6267355.1"/>
    <property type="molecule type" value="Genomic_DNA"/>
</dbReference>
<evidence type="ECO:0000256" key="1">
    <source>
        <dbReference type="SAM" id="Coils"/>
    </source>
</evidence>
<feature type="region of interest" description="Disordered" evidence="2">
    <location>
        <begin position="153"/>
        <end position="189"/>
    </location>
</feature>
<dbReference type="InterPro" id="IPR005379">
    <property type="entry name" value="FDM1-5/IDN2_XH"/>
</dbReference>
<keyword evidence="6" id="KW-1185">Reference proteome</keyword>
<organism evidence="4 6">
    <name type="scientific">Miscanthus lutarioriparius</name>
    <dbReference type="NCBI Taxonomy" id="422564"/>
    <lineage>
        <taxon>Eukaryota</taxon>
        <taxon>Viridiplantae</taxon>
        <taxon>Streptophyta</taxon>
        <taxon>Embryophyta</taxon>
        <taxon>Tracheophyta</taxon>
        <taxon>Spermatophyta</taxon>
        <taxon>Magnoliopsida</taxon>
        <taxon>Liliopsida</taxon>
        <taxon>Poales</taxon>
        <taxon>Poaceae</taxon>
        <taxon>PACMAD clade</taxon>
        <taxon>Panicoideae</taxon>
        <taxon>Andropogonodae</taxon>
        <taxon>Andropogoneae</taxon>
        <taxon>Saccharinae</taxon>
        <taxon>Miscanthus</taxon>
    </lineage>
</organism>
<dbReference type="EMBL" id="CAJGYO010000014">
    <property type="protein sequence ID" value="CAD6267345.1"/>
    <property type="molecule type" value="Genomic_DNA"/>
</dbReference>
<name>A0A811RAX3_9POAL</name>
<dbReference type="OrthoDB" id="1892195at2759"/>